<feature type="region of interest" description="Disordered" evidence="1">
    <location>
        <begin position="204"/>
        <end position="235"/>
    </location>
</feature>
<organism evidence="2 3">
    <name type="scientific">Streptomyces turgidiscabies</name>
    <dbReference type="NCBI Taxonomy" id="85558"/>
    <lineage>
        <taxon>Bacteria</taxon>
        <taxon>Bacillati</taxon>
        <taxon>Actinomycetota</taxon>
        <taxon>Actinomycetes</taxon>
        <taxon>Kitasatosporales</taxon>
        <taxon>Streptomycetaceae</taxon>
        <taxon>Streptomyces</taxon>
    </lineage>
</organism>
<dbReference type="Proteomes" id="UP001223072">
    <property type="component" value="Unassembled WGS sequence"/>
</dbReference>
<dbReference type="EMBL" id="JAUSZS010000006">
    <property type="protein sequence ID" value="MDQ0935213.1"/>
    <property type="molecule type" value="Genomic_DNA"/>
</dbReference>
<evidence type="ECO:0000313" key="2">
    <source>
        <dbReference type="EMBL" id="MDQ0935213.1"/>
    </source>
</evidence>
<gene>
    <name evidence="2" type="ORF">QFZ49_005184</name>
</gene>
<accession>A0ABU0RT96</accession>
<reference evidence="2 3" key="1">
    <citation type="submission" date="2023-07" db="EMBL/GenBank/DDBJ databases">
        <title>Comparative genomics of wheat-associated soil bacteria to identify genetic determinants of phenazine resistance.</title>
        <authorList>
            <person name="Mouncey N."/>
        </authorList>
    </citation>
    <scope>NUCLEOTIDE SEQUENCE [LARGE SCALE GENOMIC DNA]</scope>
    <source>
        <strain evidence="2 3">W2I16</strain>
    </source>
</reference>
<evidence type="ECO:0000313" key="3">
    <source>
        <dbReference type="Proteomes" id="UP001223072"/>
    </source>
</evidence>
<keyword evidence="3" id="KW-1185">Reference proteome</keyword>
<comment type="caution">
    <text evidence="2">The sequence shown here is derived from an EMBL/GenBank/DDBJ whole genome shotgun (WGS) entry which is preliminary data.</text>
</comment>
<protein>
    <submittedName>
        <fullName evidence="2">Uncharacterized protein</fullName>
    </submittedName>
</protein>
<evidence type="ECO:0000256" key="1">
    <source>
        <dbReference type="SAM" id="MobiDB-lite"/>
    </source>
</evidence>
<name>A0ABU0RT96_9ACTN</name>
<proteinExistence type="predicted"/>
<sequence length="255" mass="26738">MSCGTRTQQAARAILMAPNSSVHSLNAGTAPLRTAGDATCSVACHSATLRQPAPSPVLHLLWLRTPLPNLPVRASAADAFTEVPLTDCTAGYCELHLRVLPLQYCSRRPLITAGHPVRPSVPSPSYNPGSGTPPPHRPANCNCVLLPGSSCLPGPAVSLGYERNHNHTTTQCLLQPTQIFCVSDGEAIGHRAAIRAQMESAQAEGANRRPAGAGVTRHGLVQPRPRPGPKAVGKRVKATIVVADDPGGHPTGRLM</sequence>